<feature type="transmembrane region" description="Helical" evidence="1">
    <location>
        <begin position="41"/>
        <end position="64"/>
    </location>
</feature>
<dbReference type="Proteomes" id="UP001371305">
    <property type="component" value="Unassembled WGS sequence"/>
</dbReference>
<feature type="transmembrane region" description="Helical" evidence="1">
    <location>
        <begin position="157"/>
        <end position="179"/>
    </location>
</feature>
<reference evidence="2 3" key="1">
    <citation type="submission" date="2024-04" db="EMBL/GenBank/DDBJ databases">
        <title>Luteolibacter sp. isolated from soil.</title>
        <authorList>
            <person name="An J."/>
        </authorList>
    </citation>
    <scope>NUCLEOTIDE SEQUENCE [LARGE SCALE GENOMIC DNA]</scope>
    <source>
        <strain evidence="2 3">Y139</strain>
    </source>
</reference>
<name>A0ABU9AU86_9BACT</name>
<keyword evidence="1" id="KW-0812">Transmembrane</keyword>
<sequence length="201" mass="22414">MAPDLPRRNRLLLKTPLLLTLLRALLAPVVAALAMHGPHPAAFGLCLTLAFFSDIFDGVIARRLQVATPGLRRLDSAVDTLFYTAVTFAAWHLYPEAIRAHFPALLTLAALELTRYAFDFAKFGREASYHMWSSKLWGISLFAAFFALLALRQTGAWLAVPVYLGIIADLEGLAISCVLRKWRSDVPSLFHALRWREPDPT</sequence>
<proteinExistence type="predicted"/>
<dbReference type="Gene3D" id="1.20.120.1760">
    <property type="match status" value="1"/>
</dbReference>
<organism evidence="2 3">
    <name type="scientific">Luteolibacter soli</name>
    <dbReference type="NCBI Taxonomy" id="3135280"/>
    <lineage>
        <taxon>Bacteria</taxon>
        <taxon>Pseudomonadati</taxon>
        <taxon>Verrucomicrobiota</taxon>
        <taxon>Verrucomicrobiia</taxon>
        <taxon>Verrucomicrobiales</taxon>
        <taxon>Verrucomicrobiaceae</taxon>
        <taxon>Luteolibacter</taxon>
    </lineage>
</organism>
<feature type="transmembrane region" description="Helical" evidence="1">
    <location>
        <begin position="130"/>
        <end position="151"/>
    </location>
</feature>
<dbReference type="InterPro" id="IPR000462">
    <property type="entry name" value="CDP-OH_P_trans"/>
</dbReference>
<dbReference type="InterPro" id="IPR043130">
    <property type="entry name" value="CDP-OH_PTrfase_TM_dom"/>
</dbReference>
<evidence type="ECO:0000256" key="1">
    <source>
        <dbReference type="SAM" id="Phobius"/>
    </source>
</evidence>
<evidence type="ECO:0000313" key="3">
    <source>
        <dbReference type="Proteomes" id="UP001371305"/>
    </source>
</evidence>
<keyword evidence="1" id="KW-1133">Transmembrane helix</keyword>
<dbReference type="EMBL" id="JBBUKT010000004">
    <property type="protein sequence ID" value="MEK7951329.1"/>
    <property type="molecule type" value="Genomic_DNA"/>
</dbReference>
<gene>
    <name evidence="2" type="ORF">WKV53_12510</name>
</gene>
<comment type="caution">
    <text evidence="2">The sequence shown here is derived from an EMBL/GenBank/DDBJ whole genome shotgun (WGS) entry which is preliminary data.</text>
</comment>
<protein>
    <submittedName>
        <fullName evidence="2">CDP-alcohol phosphatidyltransferase family protein</fullName>
    </submittedName>
</protein>
<keyword evidence="3" id="KW-1185">Reference proteome</keyword>
<dbReference type="Pfam" id="PF01066">
    <property type="entry name" value="CDP-OH_P_transf"/>
    <property type="match status" value="1"/>
</dbReference>
<accession>A0ABU9AU86</accession>
<evidence type="ECO:0000313" key="2">
    <source>
        <dbReference type="EMBL" id="MEK7951329.1"/>
    </source>
</evidence>
<keyword evidence="1" id="KW-0472">Membrane</keyword>
<dbReference type="RefSeq" id="WP_341404932.1">
    <property type="nucleotide sequence ID" value="NZ_JBBUKT010000004.1"/>
</dbReference>